<evidence type="ECO:0000256" key="6">
    <source>
        <dbReference type="ARBA" id="ARBA00023136"/>
    </source>
</evidence>
<keyword evidence="4 7" id="KW-0812">Transmembrane</keyword>
<evidence type="ECO:0000256" key="3">
    <source>
        <dbReference type="ARBA" id="ARBA00022475"/>
    </source>
</evidence>
<evidence type="ECO:0000256" key="7">
    <source>
        <dbReference type="SAM" id="Phobius"/>
    </source>
</evidence>
<feature type="transmembrane region" description="Helical" evidence="7">
    <location>
        <begin position="349"/>
        <end position="368"/>
    </location>
</feature>
<dbReference type="CDD" id="cd17325">
    <property type="entry name" value="MFS_MdtG_SLC18_like"/>
    <property type="match status" value="1"/>
</dbReference>
<sequence length="406" mass="42300">MPIWSSRPAGVPPSSDPFSLARIALPAFGPSLLFGLGEGAIYPILALSARDLGASSAQAGLIVALIGIGSMMANLPAAALSNRYGERRAMIGAAVFSLAALALCLAARTPWVLGLGVLMIGLASSVFLLARQTYLIEAVPPPMRARAMSTLGGTMRVGLFAGPFMAAGFIHLMGLPGAYWAAVLAFLGTGILAFTIPDLEPRDRDTRREAPRLTLKDLARRHAGVFLTLGVATALVSAIRSCRQIVIPLWANQIGLDATATALIYGLMGGVDMLLFYPAGRIMDLRGRLWVALPCMLIMGASLVAIPWTTGFAGLLAVSMTLGVGNGIGSGIIMTIGADASPSADRTRFLGIWRLITDLGGGGGPLLMSSVTAVLSLAGGITAIGALGFVAAWMFWRWLPRKTAFP</sequence>
<keyword evidence="6 7" id="KW-0472">Membrane</keyword>
<dbReference type="InterPro" id="IPR036259">
    <property type="entry name" value="MFS_trans_sf"/>
</dbReference>
<feature type="transmembrane region" description="Helical" evidence="7">
    <location>
        <begin position="151"/>
        <end position="172"/>
    </location>
</feature>
<evidence type="ECO:0000313" key="10">
    <source>
        <dbReference type="Proteomes" id="UP001068379"/>
    </source>
</evidence>
<evidence type="ECO:0000256" key="1">
    <source>
        <dbReference type="ARBA" id="ARBA00004651"/>
    </source>
</evidence>
<evidence type="ECO:0000259" key="8">
    <source>
        <dbReference type="PROSITE" id="PS50850"/>
    </source>
</evidence>
<organism evidence="9 10">
    <name type="scientific">Castellaniella denitrificans</name>
    <dbReference type="NCBI Taxonomy" id="56119"/>
    <lineage>
        <taxon>Bacteria</taxon>
        <taxon>Pseudomonadati</taxon>
        <taxon>Pseudomonadota</taxon>
        <taxon>Betaproteobacteria</taxon>
        <taxon>Burkholderiales</taxon>
        <taxon>Alcaligenaceae</taxon>
        <taxon>Castellaniella</taxon>
    </lineage>
</organism>
<feature type="transmembrane region" description="Helical" evidence="7">
    <location>
        <begin position="89"/>
        <end position="106"/>
    </location>
</feature>
<dbReference type="InterPro" id="IPR011701">
    <property type="entry name" value="MFS"/>
</dbReference>
<accession>A0ABT4M4C2</accession>
<feature type="transmembrane region" description="Helical" evidence="7">
    <location>
        <begin position="178"/>
        <end position="197"/>
    </location>
</feature>
<dbReference type="PROSITE" id="PS50850">
    <property type="entry name" value="MFS"/>
    <property type="match status" value="1"/>
</dbReference>
<evidence type="ECO:0000256" key="2">
    <source>
        <dbReference type="ARBA" id="ARBA00022448"/>
    </source>
</evidence>
<feature type="transmembrane region" description="Helical" evidence="7">
    <location>
        <begin position="289"/>
        <end position="308"/>
    </location>
</feature>
<dbReference type="PANTHER" id="PTHR23517">
    <property type="entry name" value="RESISTANCE PROTEIN MDTM, PUTATIVE-RELATED-RELATED"/>
    <property type="match status" value="1"/>
</dbReference>
<feature type="transmembrane region" description="Helical" evidence="7">
    <location>
        <begin position="112"/>
        <end position="130"/>
    </location>
</feature>
<feature type="transmembrane region" description="Helical" evidence="7">
    <location>
        <begin position="20"/>
        <end position="45"/>
    </location>
</feature>
<gene>
    <name evidence="9" type="ORF">O4H32_03265</name>
</gene>
<protein>
    <submittedName>
        <fullName evidence="9">MFS transporter</fullName>
    </submittedName>
</protein>
<evidence type="ECO:0000256" key="5">
    <source>
        <dbReference type="ARBA" id="ARBA00022989"/>
    </source>
</evidence>
<comment type="subcellular location">
    <subcellularLocation>
        <location evidence="1">Cell membrane</location>
        <topology evidence="1">Multi-pass membrane protein</topology>
    </subcellularLocation>
</comment>
<feature type="transmembrane region" description="Helical" evidence="7">
    <location>
        <begin position="374"/>
        <end position="396"/>
    </location>
</feature>
<feature type="transmembrane region" description="Helical" evidence="7">
    <location>
        <begin position="218"/>
        <end position="239"/>
    </location>
</feature>
<feature type="domain" description="Major facilitator superfamily (MFS) profile" evidence="8">
    <location>
        <begin position="23"/>
        <end position="403"/>
    </location>
</feature>
<dbReference type="PANTHER" id="PTHR23517:SF3">
    <property type="entry name" value="INTEGRAL MEMBRANE TRANSPORT PROTEIN"/>
    <property type="match status" value="1"/>
</dbReference>
<keyword evidence="3" id="KW-1003">Cell membrane</keyword>
<dbReference type="InterPro" id="IPR020846">
    <property type="entry name" value="MFS_dom"/>
</dbReference>
<comment type="caution">
    <text evidence="9">The sequence shown here is derived from an EMBL/GenBank/DDBJ whole genome shotgun (WGS) entry which is preliminary data.</text>
</comment>
<dbReference type="EMBL" id="JAPWHE010000001">
    <property type="protein sequence ID" value="MCZ4328976.1"/>
    <property type="molecule type" value="Genomic_DNA"/>
</dbReference>
<keyword evidence="5 7" id="KW-1133">Transmembrane helix</keyword>
<name>A0ABT4M4C2_9BURK</name>
<feature type="transmembrane region" description="Helical" evidence="7">
    <location>
        <begin position="314"/>
        <end position="337"/>
    </location>
</feature>
<evidence type="ECO:0000313" key="9">
    <source>
        <dbReference type="EMBL" id="MCZ4328976.1"/>
    </source>
</evidence>
<keyword evidence="2" id="KW-0813">Transport</keyword>
<dbReference type="InterPro" id="IPR050171">
    <property type="entry name" value="MFS_Transporters"/>
</dbReference>
<dbReference type="SUPFAM" id="SSF103473">
    <property type="entry name" value="MFS general substrate transporter"/>
    <property type="match status" value="1"/>
</dbReference>
<feature type="transmembrane region" description="Helical" evidence="7">
    <location>
        <begin position="57"/>
        <end position="77"/>
    </location>
</feature>
<keyword evidence="10" id="KW-1185">Reference proteome</keyword>
<dbReference type="Proteomes" id="UP001068379">
    <property type="component" value="Unassembled WGS sequence"/>
</dbReference>
<dbReference type="Pfam" id="PF07690">
    <property type="entry name" value="MFS_1"/>
    <property type="match status" value="1"/>
</dbReference>
<evidence type="ECO:0000256" key="4">
    <source>
        <dbReference type="ARBA" id="ARBA00022692"/>
    </source>
</evidence>
<dbReference type="Gene3D" id="1.20.1250.20">
    <property type="entry name" value="MFS general substrate transporter like domains"/>
    <property type="match status" value="2"/>
</dbReference>
<proteinExistence type="predicted"/>
<reference evidence="9" key="1">
    <citation type="submission" date="2022-12" db="EMBL/GenBank/DDBJ databases">
        <title>Bacterial isolates from different developmental stages of Nematostella vectensis.</title>
        <authorList>
            <person name="Fraune S."/>
        </authorList>
    </citation>
    <scope>NUCLEOTIDE SEQUENCE</scope>
    <source>
        <strain evidence="9">G21619-S1</strain>
    </source>
</reference>
<feature type="transmembrane region" description="Helical" evidence="7">
    <location>
        <begin position="259"/>
        <end position="277"/>
    </location>
</feature>